<proteinExistence type="predicted"/>
<sequence>MPSFYSSKNRDAQTLLPLIVKQIYGASHLVGRVCIKVGGITDITFVPNDDTGKIECFTEMLKQMKLRGHRVCYY</sequence>
<evidence type="ECO:0000313" key="2">
    <source>
        <dbReference type="Proteomes" id="UP000289340"/>
    </source>
</evidence>
<dbReference type="EMBL" id="QZWG01000005">
    <property type="protein sequence ID" value="RZC11740.1"/>
    <property type="molecule type" value="Genomic_DNA"/>
</dbReference>
<dbReference type="Proteomes" id="UP000289340">
    <property type="component" value="Chromosome 5"/>
</dbReference>
<accession>A0A445KLI4</accession>
<name>A0A445KLI4_GLYSO</name>
<dbReference type="AlphaFoldDB" id="A0A445KLI4"/>
<gene>
    <name evidence="1" type="ORF">D0Y65_011795</name>
</gene>
<protein>
    <submittedName>
        <fullName evidence="1">Uncharacterized protein</fullName>
    </submittedName>
</protein>
<evidence type="ECO:0000313" key="1">
    <source>
        <dbReference type="EMBL" id="RZC11740.1"/>
    </source>
</evidence>
<keyword evidence="2" id="KW-1185">Reference proteome</keyword>
<comment type="caution">
    <text evidence="1">The sequence shown here is derived from an EMBL/GenBank/DDBJ whole genome shotgun (WGS) entry which is preliminary data.</text>
</comment>
<reference evidence="1 2" key="1">
    <citation type="submission" date="2018-09" db="EMBL/GenBank/DDBJ databases">
        <title>A high-quality reference genome of wild soybean provides a powerful tool to mine soybean genomes.</title>
        <authorList>
            <person name="Xie M."/>
            <person name="Chung C.Y.L."/>
            <person name="Li M.-W."/>
            <person name="Wong F.-L."/>
            <person name="Chan T.-F."/>
            <person name="Lam H.-M."/>
        </authorList>
    </citation>
    <scope>NUCLEOTIDE SEQUENCE [LARGE SCALE GENOMIC DNA]</scope>
    <source>
        <strain evidence="2">cv. W05</strain>
        <tissue evidence="1">Hypocotyl of etiolated seedlings</tissue>
    </source>
</reference>
<organism evidence="1 2">
    <name type="scientific">Glycine soja</name>
    <name type="common">Wild soybean</name>
    <dbReference type="NCBI Taxonomy" id="3848"/>
    <lineage>
        <taxon>Eukaryota</taxon>
        <taxon>Viridiplantae</taxon>
        <taxon>Streptophyta</taxon>
        <taxon>Embryophyta</taxon>
        <taxon>Tracheophyta</taxon>
        <taxon>Spermatophyta</taxon>
        <taxon>Magnoliopsida</taxon>
        <taxon>eudicotyledons</taxon>
        <taxon>Gunneridae</taxon>
        <taxon>Pentapetalae</taxon>
        <taxon>rosids</taxon>
        <taxon>fabids</taxon>
        <taxon>Fabales</taxon>
        <taxon>Fabaceae</taxon>
        <taxon>Papilionoideae</taxon>
        <taxon>50 kb inversion clade</taxon>
        <taxon>NPAAA clade</taxon>
        <taxon>indigoferoid/millettioid clade</taxon>
        <taxon>Phaseoleae</taxon>
        <taxon>Glycine</taxon>
        <taxon>Glycine subgen. Soja</taxon>
    </lineage>
</organism>